<feature type="compositionally biased region" description="Polar residues" evidence="1">
    <location>
        <begin position="9"/>
        <end position="21"/>
    </location>
</feature>
<organism evidence="2 3">
    <name type="scientific">Ameca splendens</name>
    <dbReference type="NCBI Taxonomy" id="208324"/>
    <lineage>
        <taxon>Eukaryota</taxon>
        <taxon>Metazoa</taxon>
        <taxon>Chordata</taxon>
        <taxon>Craniata</taxon>
        <taxon>Vertebrata</taxon>
        <taxon>Euteleostomi</taxon>
        <taxon>Actinopterygii</taxon>
        <taxon>Neopterygii</taxon>
        <taxon>Teleostei</taxon>
        <taxon>Neoteleostei</taxon>
        <taxon>Acanthomorphata</taxon>
        <taxon>Ovalentaria</taxon>
        <taxon>Atherinomorphae</taxon>
        <taxon>Cyprinodontiformes</taxon>
        <taxon>Goodeidae</taxon>
        <taxon>Ameca</taxon>
    </lineage>
</organism>
<dbReference type="Proteomes" id="UP001469553">
    <property type="component" value="Unassembled WGS sequence"/>
</dbReference>
<gene>
    <name evidence="2" type="ORF">AMECASPLE_022201</name>
</gene>
<accession>A0ABV0ZCL3</accession>
<evidence type="ECO:0000313" key="2">
    <source>
        <dbReference type="EMBL" id="MEQ2303968.1"/>
    </source>
</evidence>
<evidence type="ECO:0000313" key="3">
    <source>
        <dbReference type="Proteomes" id="UP001469553"/>
    </source>
</evidence>
<feature type="region of interest" description="Disordered" evidence="1">
    <location>
        <begin position="1"/>
        <end position="32"/>
    </location>
</feature>
<name>A0ABV0ZCL3_9TELE</name>
<reference evidence="2 3" key="1">
    <citation type="submission" date="2021-06" db="EMBL/GenBank/DDBJ databases">
        <authorList>
            <person name="Palmer J.M."/>
        </authorList>
    </citation>
    <scope>NUCLEOTIDE SEQUENCE [LARGE SCALE GENOMIC DNA]</scope>
    <source>
        <strain evidence="2 3">AS_MEX2019</strain>
        <tissue evidence="2">Muscle</tissue>
    </source>
</reference>
<sequence length="104" mass="11977">MSAHAEATPSLSASPTGQTAGETFLRSERESRQMQLTSRDYKYLMIRALTHRLNTAFDVSSQEEFNPWPTFRICQIFLHRPSCECFKYLRLEAEGVPEIKNESC</sequence>
<proteinExistence type="predicted"/>
<evidence type="ECO:0000256" key="1">
    <source>
        <dbReference type="SAM" id="MobiDB-lite"/>
    </source>
</evidence>
<comment type="caution">
    <text evidence="2">The sequence shown here is derived from an EMBL/GenBank/DDBJ whole genome shotgun (WGS) entry which is preliminary data.</text>
</comment>
<dbReference type="EMBL" id="JAHRIP010058391">
    <property type="protein sequence ID" value="MEQ2303968.1"/>
    <property type="molecule type" value="Genomic_DNA"/>
</dbReference>
<protein>
    <submittedName>
        <fullName evidence="2">Uncharacterized protein</fullName>
    </submittedName>
</protein>
<keyword evidence="3" id="KW-1185">Reference proteome</keyword>